<organism evidence="2 3">
    <name type="scientific">Streptomyces fructofermentans</name>
    <dbReference type="NCBI Taxonomy" id="152141"/>
    <lineage>
        <taxon>Bacteria</taxon>
        <taxon>Bacillati</taxon>
        <taxon>Actinomycetota</taxon>
        <taxon>Actinomycetes</taxon>
        <taxon>Kitasatosporales</taxon>
        <taxon>Streptomycetaceae</taxon>
        <taxon>Streptomyces</taxon>
    </lineage>
</organism>
<proteinExistence type="predicted"/>
<reference evidence="2" key="1">
    <citation type="journal article" date="2014" name="Int. J. Syst. Evol. Microbiol.">
        <title>Complete genome sequence of Corynebacterium casei LMG S-19264T (=DSM 44701T), isolated from a smear-ripened cheese.</title>
        <authorList>
            <consortium name="US DOE Joint Genome Institute (JGI-PGF)"/>
            <person name="Walter F."/>
            <person name="Albersmeier A."/>
            <person name="Kalinowski J."/>
            <person name="Ruckert C."/>
        </authorList>
    </citation>
    <scope>NUCLEOTIDE SEQUENCE</scope>
    <source>
        <strain evidence="2">JCM 4956</strain>
    </source>
</reference>
<keyword evidence="3" id="KW-1185">Reference proteome</keyword>
<sequence>MILSVPCLFNQQMTETDVDLGAVTAPSGMLVLGMTGWIDYWPQVGRPLSERARTAVAAGGGHLHGPDGGDGEPSPWTCEAIAVAAAADRPLRVRARTSVSPFDGEPTIAVLEVGLGMPWTGPEDGAAVQLGDLPVDRCGMVLGDAQALDTFTGLAGQSANGLADVTYWGKYEDTVHERFGGDRIPHHPSGHGPRGWLDLPLAEAEAVAERLRTWTREGPGNGLMVSVDAHTDFHRFNRAGWSHPLLAGVIDVGGCPVLGLGWDPGDHSMRHRGERAYQQVYPATLEPRAGEAVLRWSIPPYDADR</sequence>
<name>A0A918NMR0_9ACTN</name>
<gene>
    <name evidence="2" type="ORF">GCM10010515_56690</name>
</gene>
<comment type="caution">
    <text evidence="2">The sequence shown here is derived from an EMBL/GenBank/DDBJ whole genome shotgun (WGS) entry which is preliminary data.</text>
</comment>
<dbReference type="Proteomes" id="UP000645555">
    <property type="component" value="Unassembled WGS sequence"/>
</dbReference>
<reference evidence="2" key="2">
    <citation type="submission" date="2020-09" db="EMBL/GenBank/DDBJ databases">
        <authorList>
            <person name="Sun Q."/>
            <person name="Ohkuma M."/>
        </authorList>
    </citation>
    <scope>NUCLEOTIDE SEQUENCE</scope>
    <source>
        <strain evidence="2">JCM 4956</strain>
    </source>
</reference>
<feature type="compositionally biased region" description="Gly residues" evidence="1">
    <location>
        <begin position="58"/>
        <end position="68"/>
    </location>
</feature>
<feature type="region of interest" description="Disordered" evidence="1">
    <location>
        <begin position="55"/>
        <end position="75"/>
    </location>
</feature>
<dbReference type="AlphaFoldDB" id="A0A918NMR0"/>
<evidence type="ECO:0000256" key="1">
    <source>
        <dbReference type="SAM" id="MobiDB-lite"/>
    </source>
</evidence>
<protein>
    <submittedName>
        <fullName evidence="2">Uncharacterized protein</fullName>
    </submittedName>
</protein>
<evidence type="ECO:0000313" key="2">
    <source>
        <dbReference type="EMBL" id="GGX81713.1"/>
    </source>
</evidence>
<evidence type="ECO:0000313" key="3">
    <source>
        <dbReference type="Proteomes" id="UP000645555"/>
    </source>
</evidence>
<dbReference type="EMBL" id="BMWD01000023">
    <property type="protein sequence ID" value="GGX81713.1"/>
    <property type="molecule type" value="Genomic_DNA"/>
</dbReference>
<accession>A0A918NMR0</accession>